<name>A0AAQ4E7M4_AMBAM</name>
<keyword evidence="3" id="KW-1185">Reference proteome</keyword>
<evidence type="ECO:0000313" key="3">
    <source>
        <dbReference type="Proteomes" id="UP001321473"/>
    </source>
</evidence>
<comment type="caution">
    <text evidence="2">The sequence shown here is derived from an EMBL/GenBank/DDBJ whole genome shotgun (WGS) entry which is preliminary data.</text>
</comment>
<dbReference type="Proteomes" id="UP001321473">
    <property type="component" value="Unassembled WGS sequence"/>
</dbReference>
<dbReference type="EMBL" id="JARKHS020020636">
    <property type="protein sequence ID" value="KAK8770729.1"/>
    <property type="molecule type" value="Genomic_DNA"/>
</dbReference>
<sequence>MTSGPATSMLRRRGDKDEAASKTPETATTTARGVAPLAAGASALPKSRKEEPGEQTRGTCKMFPTTGQPTSSASAIHSPALHRCNSISNPPPRVLIQLSILTPIHKCVRT</sequence>
<feature type="region of interest" description="Disordered" evidence="1">
    <location>
        <begin position="1"/>
        <end position="75"/>
    </location>
</feature>
<proteinExistence type="predicted"/>
<accession>A0AAQ4E7M4</accession>
<protein>
    <submittedName>
        <fullName evidence="2">Uncharacterized protein</fullName>
    </submittedName>
</protein>
<organism evidence="2 3">
    <name type="scientific">Amblyomma americanum</name>
    <name type="common">Lone star tick</name>
    <dbReference type="NCBI Taxonomy" id="6943"/>
    <lineage>
        <taxon>Eukaryota</taxon>
        <taxon>Metazoa</taxon>
        <taxon>Ecdysozoa</taxon>
        <taxon>Arthropoda</taxon>
        <taxon>Chelicerata</taxon>
        <taxon>Arachnida</taxon>
        <taxon>Acari</taxon>
        <taxon>Parasitiformes</taxon>
        <taxon>Ixodida</taxon>
        <taxon>Ixodoidea</taxon>
        <taxon>Ixodidae</taxon>
        <taxon>Amblyomminae</taxon>
        <taxon>Amblyomma</taxon>
    </lineage>
</organism>
<evidence type="ECO:0000313" key="2">
    <source>
        <dbReference type="EMBL" id="KAK8770729.1"/>
    </source>
</evidence>
<dbReference type="AlphaFoldDB" id="A0AAQ4E7M4"/>
<feature type="compositionally biased region" description="Polar residues" evidence="1">
    <location>
        <begin position="65"/>
        <end position="75"/>
    </location>
</feature>
<gene>
    <name evidence="2" type="ORF">V5799_012807</name>
</gene>
<reference evidence="2 3" key="1">
    <citation type="journal article" date="2023" name="Arcadia Sci">
        <title>De novo assembly of a long-read Amblyomma americanum tick genome.</title>
        <authorList>
            <person name="Chou S."/>
            <person name="Poskanzer K.E."/>
            <person name="Rollins M."/>
            <person name="Thuy-Boun P.S."/>
        </authorList>
    </citation>
    <scope>NUCLEOTIDE SEQUENCE [LARGE SCALE GENOMIC DNA]</scope>
    <source>
        <strain evidence="2">F_SG_1</strain>
        <tissue evidence="2">Salivary glands</tissue>
    </source>
</reference>
<evidence type="ECO:0000256" key="1">
    <source>
        <dbReference type="SAM" id="MobiDB-lite"/>
    </source>
</evidence>